<sequence length="488" mass="55179">MYKIIAYDKPTDTVGTVIFDPTIDKHISDGKLNLKESEIDDLQLTVNQDNYLFGNVVPLQTVIDVFQDNNRIFRGRALDITREMKDSGQFLQSFSFESIQNYLQDTSQRWAKVQNTTPKQFFQSLIDTHNNQVPVYKQFTVRNVTVTNSTDNVYRYIEDGSTTWDTIKDKLVSRLGGYIVVEYVNGVNYIDYLQDVGTTHEKDTPIKIATNMQSASVKIDPTEVITQLVPLGANIQSTNGDETNTSTPRIDITSVNNGKDYIDIPTLQSEFGIVRKSVTWEDVNTPAILLTKAKQWVSAQVSATESWAISALELTDFETFNVSDKYVFINEFVATEQLLRITAKEIDFNDWTKSSLTIADKEISLSRYQLENKNAAKQVSALNSKIVSYGAKINQLNSQAEEMEKTINDQTLLIENIKKDVDNANLSGITQKLNDLSESVNDLGTQISNLNYVPLSDYTAYQDSQKTLTDDFEKRIEVLENKEINTNG</sequence>
<dbReference type="EMBL" id="JAUCAQ010000012">
    <property type="protein sequence ID" value="MDM7646608.1"/>
    <property type="molecule type" value="Genomic_DNA"/>
</dbReference>
<organism evidence="2 3">
    <name type="scientific">Leuconostoc falkenbergense</name>
    <dbReference type="NCBI Taxonomy" id="2766470"/>
    <lineage>
        <taxon>Bacteria</taxon>
        <taxon>Bacillati</taxon>
        <taxon>Bacillota</taxon>
        <taxon>Bacilli</taxon>
        <taxon>Lactobacillales</taxon>
        <taxon>Lactobacillaceae</taxon>
        <taxon>Leuconostoc</taxon>
    </lineage>
</organism>
<name>A0ABT7RZ86_9LACO</name>
<evidence type="ECO:0000313" key="2">
    <source>
        <dbReference type="EMBL" id="MDM7646608.1"/>
    </source>
</evidence>
<protein>
    <recommendedName>
        <fullName evidence="4">Prophage tail endopeptidase domain-containing protein</fullName>
    </recommendedName>
</protein>
<dbReference type="RefSeq" id="WP_289456390.1">
    <property type="nucleotide sequence ID" value="NZ_JAUCAQ010000012.1"/>
</dbReference>
<dbReference type="Proteomes" id="UP001242903">
    <property type="component" value="Unassembled WGS sequence"/>
</dbReference>
<evidence type="ECO:0000256" key="1">
    <source>
        <dbReference type="SAM" id="Coils"/>
    </source>
</evidence>
<proteinExistence type="predicted"/>
<reference evidence="2 3" key="1">
    <citation type="submission" date="2023-06" db="EMBL/GenBank/DDBJ databases">
        <title>Draft Genome Sequences of lactic acid bacteria strains isolated from fermented milk products.</title>
        <authorList>
            <person name="Elcheninov A.G."/>
            <person name="Klyukina A."/>
            <person name="Zayulina K.S."/>
            <person name="Gavirova L.A."/>
            <person name="Shcherbakova P.A."/>
            <person name="Shestakov A.I."/>
            <person name="Kublanov I.V."/>
            <person name="Kochetkova T.V."/>
        </authorList>
    </citation>
    <scope>NUCLEOTIDE SEQUENCE [LARGE SCALE GENOMIC DNA]</scope>
    <source>
        <strain evidence="2 3">TOM.81</strain>
    </source>
</reference>
<evidence type="ECO:0000313" key="3">
    <source>
        <dbReference type="Proteomes" id="UP001242903"/>
    </source>
</evidence>
<evidence type="ECO:0008006" key="4">
    <source>
        <dbReference type="Google" id="ProtNLM"/>
    </source>
</evidence>
<feature type="coiled-coil region" evidence="1">
    <location>
        <begin position="358"/>
        <end position="420"/>
    </location>
</feature>
<comment type="caution">
    <text evidence="2">The sequence shown here is derived from an EMBL/GenBank/DDBJ whole genome shotgun (WGS) entry which is preliminary data.</text>
</comment>
<gene>
    <name evidence="2" type="ORF">QUE93_06215</name>
</gene>
<keyword evidence="3" id="KW-1185">Reference proteome</keyword>
<keyword evidence="1" id="KW-0175">Coiled coil</keyword>
<accession>A0ABT7RZ86</accession>